<comment type="similarity">
    <text evidence="10">Belongs to the transferase hexapeptide repeat family. LpxA subfamily.</text>
</comment>
<evidence type="ECO:0000256" key="4">
    <source>
        <dbReference type="ARBA" id="ARBA00022556"/>
    </source>
</evidence>
<feature type="domain" description="UDP N-acetylglucosamine O-acyltransferase C-terminal" evidence="11">
    <location>
        <begin position="176"/>
        <end position="257"/>
    </location>
</feature>
<evidence type="ECO:0000313" key="12">
    <source>
        <dbReference type="EMBL" id="KDE40490.1"/>
    </source>
</evidence>
<evidence type="ECO:0000256" key="3">
    <source>
        <dbReference type="ARBA" id="ARBA00022516"/>
    </source>
</evidence>
<reference evidence="12 13" key="1">
    <citation type="journal article" date="2005" name="Int. J. Syst. Evol. Microbiol.">
        <title>Nitrincola lacisaponensis gen. nov., sp. nov., a novel alkaliphilic bacterium isolated from an alkaline, saline lake.</title>
        <authorList>
            <person name="Dimitriu P.A."/>
            <person name="Shukla S.K."/>
            <person name="Conradt J."/>
            <person name="Marquez M.C."/>
            <person name="Ventosa A."/>
            <person name="Maglia A."/>
            <person name="Peyton B.M."/>
            <person name="Pinkart H.C."/>
            <person name="Mormile M.R."/>
        </authorList>
    </citation>
    <scope>NUCLEOTIDE SEQUENCE [LARGE SCALE GENOMIC DNA]</scope>
    <source>
        <strain evidence="12 13">4CA</strain>
    </source>
</reference>
<dbReference type="HAMAP" id="MF_00387">
    <property type="entry name" value="LpxA"/>
    <property type="match status" value="1"/>
</dbReference>
<dbReference type="EC" id="2.3.1.129" evidence="10"/>
<comment type="caution">
    <text evidence="12">The sequence shown here is derived from an EMBL/GenBank/DDBJ whole genome shotgun (WGS) entry which is preliminary data.</text>
</comment>
<dbReference type="AlphaFoldDB" id="A0A063Y5U5"/>
<keyword evidence="7 10" id="KW-0443">Lipid metabolism</keyword>
<sequence length="258" mass="27930">MSLIHPTAIIDPAAELGRDVEVGPWTWIGAGVEIGDGCVIGSHVVIKGPTRIGRHNRIFQFASVGEECQDKKYRGEPTRLEIGDHNVIREGATLHRGTIQDQGLTRIGSHNLLMAYTHVAHDCIVGDQVILANNAALAGHVQVDDFAILGGFTAVHQFCRIGAHVMCGAGTVVLKDIPAYVMANGNTAKPHGINTEGLKRRGFSAEALTQLKRAYKIVYRQGLTREQALPELQALADKEPAVQLLIESLQQSSRGIIR</sequence>
<keyword evidence="8 10" id="KW-0012">Acyltransferase</keyword>
<dbReference type="UniPathway" id="UPA00359">
    <property type="reaction ID" value="UER00477"/>
</dbReference>
<dbReference type="FunFam" id="2.160.10.10:FF:000003">
    <property type="entry name" value="Acyl-[acyl-carrier-protein]--UDP-N-acetylglucosamine O-acyltransferase"/>
    <property type="match status" value="1"/>
</dbReference>
<comment type="catalytic activity">
    <reaction evidence="10">
        <text>a (3R)-hydroxyacyl-[ACP] + UDP-N-acetyl-alpha-D-glucosamine = a UDP-3-O-[(3R)-3-hydroxyacyl]-N-acetyl-alpha-D-glucosamine + holo-[ACP]</text>
        <dbReference type="Rhea" id="RHEA:67812"/>
        <dbReference type="Rhea" id="RHEA-COMP:9685"/>
        <dbReference type="Rhea" id="RHEA-COMP:9945"/>
        <dbReference type="ChEBI" id="CHEBI:57705"/>
        <dbReference type="ChEBI" id="CHEBI:64479"/>
        <dbReference type="ChEBI" id="CHEBI:78827"/>
        <dbReference type="ChEBI" id="CHEBI:173225"/>
        <dbReference type="EC" id="2.3.1.129"/>
    </reaction>
</comment>
<evidence type="ECO:0000256" key="10">
    <source>
        <dbReference type="HAMAP-Rule" id="MF_00387"/>
    </source>
</evidence>
<dbReference type="EMBL" id="JMSZ01000016">
    <property type="protein sequence ID" value="KDE40490.1"/>
    <property type="molecule type" value="Genomic_DNA"/>
</dbReference>
<dbReference type="InterPro" id="IPR001451">
    <property type="entry name" value="Hexapep"/>
</dbReference>
<dbReference type="GO" id="GO:0009245">
    <property type="term" value="P:lipid A biosynthetic process"/>
    <property type="evidence" value="ECO:0007669"/>
    <property type="project" value="UniProtKB-UniRule"/>
</dbReference>
<gene>
    <name evidence="10" type="primary">lpxA</name>
    <name evidence="12" type="ORF">ADINL_1082</name>
</gene>
<comment type="subcellular location">
    <subcellularLocation>
        <location evidence="1 10">Cytoplasm</location>
    </subcellularLocation>
</comment>
<accession>A0A063Y5U5</accession>
<dbReference type="Gene3D" id="2.160.10.10">
    <property type="entry name" value="Hexapeptide repeat proteins"/>
    <property type="match status" value="1"/>
</dbReference>
<dbReference type="GO" id="GO:0005737">
    <property type="term" value="C:cytoplasm"/>
    <property type="evidence" value="ECO:0007669"/>
    <property type="project" value="UniProtKB-SubCell"/>
</dbReference>
<keyword evidence="13" id="KW-1185">Reference proteome</keyword>
<proteinExistence type="inferred from homology"/>
<dbReference type="GO" id="GO:0016020">
    <property type="term" value="C:membrane"/>
    <property type="evidence" value="ECO:0007669"/>
    <property type="project" value="GOC"/>
</dbReference>
<evidence type="ECO:0000256" key="1">
    <source>
        <dbReference type="ARBA" id="ARBA00004496"/>
    </source>
</evidence>
<dbReference type="STRING" id="267850.ADINL_1082"/>
<dbReference type="GO" id="GO:0008780">
    <property type="term" value="F:acyl-[acyl-carrier-protein]-UDP-N-acetylglucosamine O-acyltransferase activity"/>
    <property type="evidence" value="ECO:0007669"/>
    <property type="project" value="UniProtKB-UniRule"/>
</dbReference>
<protein>
    <recommendedName>
        <fullName evidence="10">Acyl-[acyl-carrier-protein]--UDP-N-acetylglucosamine O-acyltransferase</fullName>
        <shortName evidence="10">UDP-N-acetylglucosamine acyltransferase</shortName>
        <ecNumber evidence="10">2.3.1.129</ecNumber>
    </recommendedName>
</protein>
<evidence type="ECO:0000256" key="2">
    <source>
        <dbReference type="ARBA" id="ARBA00022490"/>
    </source>
</evidence>
<evidence type="ECO:0000256" key="6">
    <source>
        <dbReference type="ARBA" id="ARBA00022737"/>
    </source>
</evidence>
<evidence type="ECO:0000259" key="11">
    <source>
        <dbReference type="Pfam" id="PF13720"/>
    </source>
</evidence>
<dbReference type="PANTHER" id="PTHR43480:SF1">
    <property type="entry name" value="ACYL-[ACYL-CARRIER-PROTEIN]--UDP-N-ACETYLGLUCOSAMINE O-ACYLTRANSFERASE, MITOCHONDRIAL-RELATED"/>
    <property type="match status" value="1"/>
</dbReference>
<evidence type="ECO:0000256" key="7">
    <source>
        <dbReference type="ARBA" id="ARBA00023098"/>
    </source>
</evidence>
<dbReference type="PANTHER" id="PTHR43480">
    <property type="entry name" value="ACYL-[ACYL-CARRIER-PROTEIN]--UDP-N-ACETYLGLUCOSAMINE O-ACYLTRANSFERASE"/>
    <property type="match status" value="1"/>
</dbReference>
<dbReference type="Proteomes" id="UP000027318">
    <property type="component" value="Unassembled WGS sequence"/>
</dbReference>
<dbReference type="InterPro" id="IPR011004">
    <property type="entry name" value="Trimer_LpxA-like_sf"/>
</dbReference>
<dbReference type="NCBIfam" id="TIGR01852">
    <property type="entry name" value="lipid_A_lpxA"/>
    <property type="match status" value="1"/>
</dbReference>
<evidence type="ECO:0000313" key="13">
    <source>
        <dbReference type="Proteomes" id="UP000027318"/>
    </source>
</evidence>
<dbReference type="InterPro" id="IPR010137">
    <property type="entry name" value="Lipid_A_LpxA"/>
</dbReference>
<dbReference type="Gene3D" id="1.20.1180.10">
    <property type="entry name" value="Udp N-acetylglucosamine O-acyltransferase, C-terminal domain"/>
    <property type="match status" value="1"/>
</dbReference>
<comment type="subunit">
    <text evidence="10">Homotrimer.</text>
</comment>
<keyword evidence="4 10" id="KW-0441">Lipid A biosynthesis</keyword>
<dbReference type="PATRIC" id="fig|267850.7.peg.1076"/>
<dbReference type="Pfam" id="PF00132">
    <property type="entry name" value="Hexapep"/>
    <property type="match status" value="2"/>
</dbReference>
<dbReference type="NCBIfam" id="NF003657">
    <property type="entry name" value="PRK05289.1"/>
    <property type="match status" value="1"/>
</dbReference>
<dbReference type="OrthoDB" id="9807278at2"/>
<dbReference type="Pfam" id="PF13720">
    <property type="entry name" value="Acetyltransf_11"/>
    <property type="match status" value="1"/>
</dbReference>
<dbReference type="InterPro" id="IPR029098">
    <property type="entry name" value="Acetyltransf_C"/>
</dbReference>
<evidence type="ECO:0000256" key="9">
    <source>
        <dbReference type="ARBA" id="ARBA00056633"/>
    </source>
</evidence>
<comment type="pathway">
    <text evidence="10">Glycolipid biosynthesis; lipid IV(A) biosynthesis; lipid IV(A) from (3R)-3-hydroxytetradecanoyl-[acyl-carrier-protein] and UDP-N-acetyl-alpha-D-glucosamine: step 1/6.</text>
</comment>
<keyword evidence="3 10" id="KW-0444">Lipid biosynthesis</keyword>
<name>A0A063Y5U5_9GAMM</name>
<evidence type="ECO:0000256" key="5">
    <source>
        <dbReference type="ARBA" id="ARBA00022679"/>
    </source>
</evidence>
<evidence type="ECO:0000256" key="8">
    <source>
        <dbReference type="ARBA" id="ARBA00023315"/>
    </source>
</evidence>
<keyword evidence="6 10" id="KW-0677">Repeat</keyword>
<comment type="function">
    <text evidence="9 10">Involved in the biosynthesis of lipid A, a phosphorylated glycolipid that anchors the lipopolysaccharide to the outer membrane of the cell.</text>
</comment>
<dbReference type="CDD" id="cd03351">
    <property type="entry name" value="LbH_UDP-GlcNAc_AT"/>
    <property type="match status" value="1"/>
</dbReference>
<keyword evidence="5 10" id="KW-0808">Transferase</keyword>
<keyword evidence="2 10" id="KW-0963">Cytoplasm</keyword>
<dbReference type="InterPro" id="IPR037157">
    <property type="entry name" value="Acetyltransf_C_sf"/>
</dbReference>
<organism evidence="12 13">
    <name type="scientific">Nitrincola lacisaponensis</name>
    <dbReference type="NCBI Taxonomy" id="267850"/>
    <lineage>
        <taxon>Bacteria</taxon>
        <taxon>Pseudomonadati</taxon>
        <taxon>Pseudomonadota</taxon>
        <taxon>Gammaproteobacteria</taxon>
        <taxon>Oceanospirillales</taxon>
        <taxon>Oceanospirillaceae</taxon>
        <taxon>Nitrincola</taxon>
    </lineage>
</organism>
<dbReference type="PIRSF" id="PIRSF000456">
    <property type="entry name" value="UDP-GlcNAc_acltr"/>
    <property type="match status" value="1"/>
</dbReference>
<dbReference type="SUPFAM" id="SSF51161">
    <property type="entry name" value="Trimeric LpxA-like enzymes"/>
    <property type="match status" value="1"/>
</dbReference>